<dbReference type="Proteomes" id="UP000002424">
    <property type="component" value="Chromosome"/>
</dbReference>
<organism evidence="2 3">
    <name type="scientific">Azotobacter vinelandii (strain DJ / ATCC BAA-1303)</name>
    <dbReference type="NCBI Taxonomy" id="322710"/>
    <lineage>
        <taxon>Bacteria</taxon>
        <taxon>Pseudomonadati</taxon>
        <taxon>Pseudomonadota</taxon>
        <taxon>Gammaproteobacteria</taxon>
        <taxon>Pseudomonadales</taxon>
        <taxon>Pseudomonadaceae</taxon>
        <taxon>Azotobacter</taxon>
    </lineage>
</organism>
<reference evidence="2 3" key="1">
    <citation type="journal article" date="2009" name="J. Bacteriol.">
        <title>Genome sequence of Azotobacter vinelandii, an obligate aerobe specialized to support diverse anaerobic metabolic processes.</title>
        <authorList>
            <person name="Setubal J.C."/>
            <person name="dos Santos P."/>
            <person name="Goldman B.S."/>
            <person name="Ertesvag H."/>
            <person name="Espin G."/>
            <person name="Rubio L.M."/>
            <person name="Valla S."/>
            <person name="Almeida N.F."/>
            <person name="Balasubramanian D."/>
            <person name="Cromes L."/>
            <person name="Curatti L."/>
            <person name="Du Z."/>
            <person name="Godsy E."/>
            <person name="Goodner B."/>
            <person name="Hellner-Burris K."/>
            <person name="Hernandez J.A."/>
            <person name="Houmiel K."/>
            <person name="Imperial J."/>
            <person name="Kennedy C."/>
            <person name="Larson T.J."/>
            <person name="Latreille P."/>
            <person name="Ligon L.S."/>
            <person name="Lu J."/>
            <person name="Maerk M."/>
            <person name="Miller N.M."/>
            <person name="Norton S."/>
            <person name="O'Carroll I.P."/>
            <person name="Paulsen I."/>
            <person name="Raulfs E.C."/>
            <person name="Roemer R."/>
            <person name="Rosser J."/>
            <person name="Segura D."/>
            <person name="Slater S."/>
            <person name="Stricklin S.L."/>
            <person name="Studholme D.J."/>
            <person name="Sun J."/>
            <person name="Viana C.J."/>
            <person name="Wallin E."/>
            <person name="Wang B."/>
            <person name="Wheeler C."/>
            <person name="Zhu H."/>
            <person name="Dean D.R."/>
            <person name="Dixon R."/>
            <person name="Wood D."/>
        </authorList>
    </citation>
    <scope>NUCLEOTIDE SEQUENCE [LARGE SCALE GENOMIC DNA]</scope>
    <source>
        <strain evidence="3">DJ / ATCC BAA-1303</strain>
    </source>
</reference>
<dbReference type="AlphaFoldDB" id="C1DSI2"/>
<proteinExistence type="predicted"/>
<dbReference type="KEGG" id="avn:Avin_17240"/>
<dbReference type="STRING" id="322710.Avin_17240"/>
<protein>
    <submittedName>
        <fullName evidence="2">Uncharacterized protein</fullName>
    </submittedName>
</protein>
<accession>C1DSI2</accession>
<evidence type="ECO:0000313" key="2">
    <source>
        <dbReference type="EMBL" id="ACO77937.1"/>
    </source>
</evidence>
<dbReference type="HOGENOM" id="CLU_2876049_0_0_6"/>
<dbReference type="EMBL" id="CP001157">
    <property type="protein sequence ID" value="ACO77937.1"/>
    <property type="molecule type" value="Genomic_DNA"/>
</dbReference>
<evidence type="ECO:0000313" key="3">
    <source>
        <dbReference type="Proteomes" id="UP000002424"/>
    </source>
</evidence>
<evidence type="ECO:0000256" key="1">
    <source>
        <dbReference type="SAM" id="MobiDB-lite"/>
    </source>
</evidence>
<feature type="compositionally biased region" description="Basic and acidic residues" evidence="1">
    <location>
        <begin position="1"/>
        <end position="11"/>
    </location>
</feature>
<dbReference type="InterPro" id="IPR010152">
    <property type="entry name" value="CRISPR-assoc_prot_Cas2_sub"/>
</dbReference>
<feature type="region of interest" description="Disordered" evidence="1">
    <location>
        <begin position="1"/>
        <end position="20"/>
    </location>
</feature>
<keyword evidence="3" id="KW-1185">Reference proteome</keyword>
<dbReference type="Pfam" id="PF09707">
    <property type="entry name" value="Cas_Cas2CT1978"/>
    <property type="match status" value="1"/>
</dbReference>
<gene>
    <name evidence="2" type="ordered locus">Avin_17240</name>
</gene>
<dbReference type="OrthoDB" id="8527479at2"/>
<dbReference type="EnsemblBacteria" id="ACO77937">
    <property type="protein sequence ID" value="ACO77937"/>
    <property type="gene ID" value="Avin_17240"/>
</dbReference>
<name>C1DSI2_AZOVD</name>
<sequence>MAWTSRHESGHEFQTQGANRRLPVEFDGLHLMAFHPPEKPDPWQEKPVDFWHLVFPFGNNRLR</sequence>